<evidence type="ECO:0000256" key="15">
    <source>
        <dbReference type="RuleBase" id="RU003435"/>
    </source>
</evidence>
<dbReference type="GO" id="GO:0005524">
    <property type="term" value="F:ATP binding"/>
    <property type="evidence" value="ECO:0007669"/>
    <property type="project" value="InterPro"/>
</dbReference>
<keyword evidence="4" id="KW-0121">Carboxypeptidase</keyword>
<dbReference type="SUPFAM" id="SSF52540">
    <property type="entry name" value="P-loop containing nucleoside triphosphate hydrolases"/>
    <property type="match status" value="1"/>
</dbReference>
<evidence type="ECO:0000256" key="11">
    <source>
        <dbReference type="ARBA" id="ARBA00054529"/>
    </source>
</evidence>
<feature type="domain" description="Peptidase M3A/M3B catalytic" evidence="16">
    <location>
        <begin position="232"/>
        <end position="483"/>
    </location>
</feature>
<dbReference type="GO" id="GO:0004180">
    <property type="term" value="F:carboxypeptidase activity"/>
    <property type="evidence" value="ECO:0007669"/>
    <property type="project" value="UniProtKB-KW"/>
</dbReference>
<dbReference type="GO" id="GO:0046872">
    <property type="term" value="F:metal ion binding"/>
    <property type="evidence" value="ECO:0007669"/>
    <property type="project" value="UniProtKB-UniRule"/>
</dbReference>
<evidence type="ECO:0000313" key="18">
    <source>
        <dbReference type="EMBL" id="MDX7013307.1"/>
    </source>
</evidence>
<protein>
    <recommendedName>
        <fullName evidence="13">Dipeptidyl carboxypeptidase</fullName>
        <ecNumber evidence="12">3.4.15.5</ecNumber>
    </recommendedName>
    <alternativeName>
        <fullName evidence="14">Peptidyl-dipeptidase Dcp</fullName>
    </alternativeName>
</protein>
<comment type="catalytic activity">
    <reaction evidence="10">
        <text>Hydrolysis of unblocked, C-terminal dipeptides from oligopeptides, with broad specificity. Does not hydrolyze bonds in which P1' is Pro, or both P1 and P1' are Gly.</text>
        <dbReference type="EC" id="3.4.15.5"/>
    </reaction>
</comment>
<evidence type="ECO:0000256" key="13">
    <source>
        <dbReference type="ARBA" id="ARBA00070755"/>
    </source>
</evidence>
<dbReference type="Proteomes" id="UP001279012">
    <property type="component" value="Unassembled WGS sequence"/>
</dbReference>
<comment type="similarity">
    <text evidence="2 15">Belongs to the peptidase M3 family.</text>
</comment>
<evidence type="ECO:0000313" key="19">
    <source>
        <dbReference type="Proteomes" id="UP001279012"/>
    </source>
</evidence>
<organism evidence="18 19">
    <name type="scientific">Klebsiella aerogenes</name>
    <name type="common">Enterobacter aerogenes</name>
    <dbReference type="NCBI Taxonomy" id="548"/>
    <lineage>
        <taxon>Bacteria</taxon>
        <taxon>Pseudomonadati</taxon>
        <taxon>Pseudomonadota</taxon>
        <taxon>Gammaproteobacteria</taxon>
        <taxon>Enterobacterales</taxon>
        <taxon>Enterobacteriaceae</taxon>
        <taxon>Klebsiella/Raoultella group</taxon>
        <taxon>Klebsiella</taxon>
    </lineage>
</organism>
<dbReference type="GO" id="GO:0005829">
    <property type="term" value="C:cytosol"/>
    <property type="evidence" value="ECO:0007669"/>
    <property type="project" value="TreeGrafter"/>
</dbReference>
<dbReference type="Gene3D" id="3.40.50.300">
    <property type="entry name" value="P-loop containing nucleotide triphosphate hydrolases"/>
    <property type="match status" value="1"/>
</dbReference>
<dbReference type="InterPro" id="IPR001567">
    <property type="entry name" value="Pept_M3A_M3B_dom"/>
</dbReference>
<dbReference type="InterPro" id="IPR024079">
    <property type="entry name" value="MetalloPept_cat_dom_sf"/>
</dbReference>
<keyword evidence="9 15" id="KW-0482">Metalloprotease</keyword>
<sequence>MMTDNNPFLHVSLLPYQAPHFDLIEDSHYRPAFDEGVRRQREEIAAIINNPAPADFDNTLVALEQSGQLLGRVTRVFFAMAGANTNPLIQQLDEQFSAELAELGNDIWLNDALYQRVKQVWQQRDALSLDPESRRLLEVSWQRFQLAGAALAQEQKTALKALNTEEALLQSQFQQRLLAAVKSGGLVVDYLHQLDGLAADEIAAAADAARDKGLHDRWLLALTNTTQQPALQALADRQTRHNLFAAGWTRNQKGDANDTRELVLRLAEIRARKAALLGVADYASWSMADQMAKTPSEALAFMRRIAPAARRRAEQELADIQQVIDEEGGDFQAAAWDWLYYGEQVRRAKFAIDEAQLKPYFALDRVLEDGVFWTASQLFGIRFVERFDIPLYHPDVRVWEIFDANGEGMALFYGDYFSRDSKSGGAWMDVFVEQSTLRAQHPVIYNVCNYQKPKAGGCALLSWDDVITLFHEFGHALHGQFSSYVSEEGGLENIMWSGKQAPTDRHPRRLQIACLTDEFEYELQVGFPEKLPYPTQFMLDPIVKEENIWLSGFNRRPSSRVLQRKNQAAFLVDVNGEKSIFTDTIYENESIFGQLGEPHRFPEVSRVRETMRRWRFYHEFAIGRLSPLRQPTVGYRSPVLDSDGGNLAAAFQTIVEIGAEELLHEILGEAFPDCTFFCENDNSRFVMKMRREGIYRPLLAAEMSDGTLRFLCLAVALLSPRPPAFLAINEPENSLHRQMFPALARLIVEASRYSQIWLTSHSAELAQLISARAQSRIYELENNGGQTQIKAALPSSLTER</sequence>
<evidence type="ECO:0000256" key="7">
    <source>
        <dbReference type="ARBA" id="ARBA00022801"/>
    </source>
</evidence>
<keyword evidence="5 15" id="KW-0645">Protease</keyword>
<dbReference type="InterPro" id="IPR027417">
    <property type="entry name" value="P-loop_NTPase"/>
</dbReference>
<feature type="domain" description="ATPase AAA-type core" evidence="17">
    <location>
        <begin position="597"/>
        <end position="765"/>
    </location>
</feature>
<proteinExistence type="inferred from homology"/>
<comment type="cofactor">
    <cofactor evidence="15">
        <name>Zn(2+)</name>
        <dbReference type="ChEBI" id="CHEBI:29105"/>
    </cofactor>
    <text evidence="15">Binds 1 zinc ion.</text>
</comment>
<evidence type="ECO:0000256" key="10">
    <source>
        <dbReference type="ARBA" id="ARBA00052506"/>
    </source>
</evidence>
<evidence type="ECO:0000256" key="14">
    <source>
        <dbReference type="ARBA" id="ARBA00075608"/>
    </source>
</evidence>
<dbReference type="Gene3D" id="3.40.390.10">
    <property type="entry name" value="Collagenase (Catalytic Domain)"/>
    <property type="match status" value="1"/>
</dbReference>
<comment type="caution">
    <text evidence="18">The sequence shown here is derived from an EMBL/GenBank/DDBJ whole genome shotgun (WGS) entry which is preliminary data.</text>
</comment>
<evidence type="ECO:0000256" key="5">
    <source>
        <dbReference type="ARBA" id="ARBA00022670"/>
    </source>
</evidence>
<evidence type="ECO:0000256" key="1">
    <source>
        <dbReference type="ARBA" id="ARBA00004496"/>
    </source>
</evidence>
<reference evidence="18" key="1">
    <citation type="submission" date="2023-11" db="EMBL/GenBank/DDBJ databases">
        <title>Detection of rare carbapenemases in Enterobacterales - comparison of two colorimetric and two CIM-based carbapenemase assays.</title>
        <authorList>
            <person name="Schaffarczyk L."/>
            <person name="Noster J."/>
            <person name="Stelzer Y."/>
            <person name="Sattler J."/>
            <person name="Gatermann S."/>
            <person name="Hamprecht A."/>
        </authorList>
    </citation>
    <scope>NUCLEOTIDE SEQUENCE</scope>
    <source>
        <strain evidence="18">CIM-Cont-037</strain>
    </source>
</reference>
<evidence type="ECO:0000259" key="16">
    <source>
        <dbReference type="Pfam" id="PF01432"/>
    </source>
</evidence>
<dbReference type="FunFam" id="3.40.390.10:FF:000009">
    <property type="entry name" value="Oligopeptidase A"/>
    <property type="match status" value="1"/>
</dbReference>
<comment type="function">
    <text evidence="11">Removes dipeptides from the C-termini of N-blocked tripeptides, tetrapeptides and larger peptides.</text>
</comment>
<evidence type="ECO:0000259" key="17">
    <source>
        <dbReference type="Pfam" id="PF13304"/>
    </source>
</evidence>
<gene>
    <name evidence="18" type="ORF">SJ059_02285</name>
</gene>
<name>A0AAW9DY66_KLEAE</name>
<dbReference type="Gene3D" id="1.10.1370.40">
    <property type="match status" value="1"/>
</dbReference>
<evidence type="ECO:0000256" key="6">
    <source>
        <dbReference type="ARBA" id="ARBA00022723"/>
    </source>
</evidence>
<dbReference type="Pfam" id="PF01432">
    <property type="entry name" value="Peptidase_M3"/>
    <property type="match status" value="1"/>
</dbReference>
<accession>A0AAW9DY66</accession>
<dbReference type="PANTHER" id="PTHR43660">
    <property type="entry name" value="DIPEPTIDYL CARBOXYPEPTIDASE"/>
    <property type="match status" value="1"/>
</dbReference>
<evidence type="ECO:0000256" key="8">
    <source>
        <dbReference type="ARBA" id="ARBA00022833"/>
    </source>
</evidence>
<keyword evidence="7 15" id="KW-0378">Hydrolase</keyword>
<evidence type="ECO:0000256" key="4">
    <source>
        <dbReference type="ARBA" id="ARBA00022645"/>
    </source>
</evidence>
<dbReference type="Pfam" id="PF13304">
    <property type="entry name" value="AAA_21"/>
    <property type="match status" value="1"/>
</dbReference>
<dbReference type="EC" id="3.4.15.5" evidence="12"/>
<keyword evidence="8 15" id="KW-0862">Zinc</keyword>
<comment type="subcellular location">
    <subcellularLocation>
        <location evidence="1">Cytoplasm</location>
    </subcellularLocation>
</comment>
<evidence type="ECO:0000256" key="9">
    <source>
        <dbReference type="ARBA" id="ARBA00023049"/>
    </source>
</evidence>
<dbReference type="SUPFAM" id="SSF55486">
    <property type="entry name" value="Metalloproteases ('zincins'), catalytic domain"/>
    <property type="match status" value="1"/>
</dbReference>
<dbReference type="InterPro" id="IPR045090">
    <property type="entry name" value="Pept_M3A_M3B"/>
</dbReference>
<dbReference type="Gene3D" id="1.10.1370.10">
    <property type="entry name" value="Neurolysin, domain 3"/>
    <property type="match status" value="1"/>
</dbReference>
<dbReference type="EMBL" id="JAWZZT010000001">
    <property type="protein sequence ID" value="MDX7013307.1"/>
    <property type="molecule type" value="Genomic_DNA"/>
</dbReference>
<evidence type="ECO:0000256" key="12">
    <source>
        <dbReference type="ARBA" id="ARBA00066668"/>
    </source>
</evidence>
<dbReference type="InterPro" id="IPR024077">
    <property type="entry name" value="Neurolysin/TOP_dom2"/>
</dbReference>
<keyword evidence="6 15" id="KW-0479">Metal-binding</keyword>
<dbReference type="GO" id="GO:0004222">
    <property type="term" value="F:metalloendopeptidase activity"/>
    <property type="evidence" value="ECO:0007669"/>
    <property type="project" value="InterPro"/>
</dbReference>
<dbReference type="GO" id="GO:0008241">
    <property type="term" value="F:peptidyl-dipeptidase activity"/>
    <property type="evidence" value="ECO:0007669"/>
    <property type="project" value="UniProtKB-EC"/>
</dbReference>
<evidence type="ECO:0000256" key="3">
    <source>
        <dbReference type="ARBA" id="ARBA00022490"/>
    </source>
</evidence>
<dbReference type="AlphaFoldDB" id="A0AAW9DY66"/>
<dbReference type="GO" id="GO:0016887">
    <property type="term" value="F:ATP hydrolysis activity"/>
    <property type="evidence" value="ECO:0007669"/>
    <property type="project" value="InterPro"/>
</dbReference>
<dbReference type="FunFam" id="1.10.1370.40:FF:000001">
    <property type="entry name" value="Dipeptidyl carboxypeptidase II"/>
    <property type="match status" value="2"/>
</dbReference>
<dbReference type="GO" id="GO:0006508">
    <property type="term" value="P:proteolysis"/>
    <property type="evidence" value="ECO:0007669"/>
    <property type="project" value="UniProtKB-KW"/>
</dbReference>
<dbReference type="InterPro" id="IPR003959">
    <property type="entry name" value="ATPase_AAA_core"/>
</dbReference>
<keyword evidence="3" id="KW-0963">Cytoplasm</keyword>
<dbReference type="PANTHER" id="PTHR43660:SF1">
    <property type="entry name" value="DIPEPTIDYL CARBOXYPEPTIDASE"/>
    <property type="match status" value="1"/>
</dbReference>
<evidence type="ECO:0000256" key="2">
    <source>
        <dbReference type="ARBA" id="ARBA00006040"/>
    </source>
</evidence>